<evidence type="ECO:0000313" key="3">
    <source>
        <dbReference type="Proteomes" id="UP000823922"/>
    </source>
</evidence>
<dbReference type="Pfam" id="PF00583">
    <property type="entry name" value="Acetyltransf_1"/>
    <property type="match status" value="1"/>
</dbReference>
<dbReference type="Proteomes" id="UP000823922">
    <property type="component" value="Unassembled WGS sequence"/>
</dbReference>
<comment type="caution">
    <text evidence="2">The sequence shown here is derived from an EMBL/GenBank/DDBJ whole genome shotgun (WGS) entry which is preliminary data.</text>
</comment>
<dbReference type="InterPro" id="IPR000182">
    <property type="entry name" value="GNAT_dom"/>
</dbReference>
<dbReference type="InterPro" id="IPR016181">
    <property type="entry name" value="Acyl_CoA_acyltransferase"/>
</dbReference>
<dbReference type="PANTHER" id="PTHR43328">
    <property type="entry name" value="ACETYLTRANSFERASE-RELATED"/>
    <property type="match status" value="1"/>
</dbReference>
<gene>
    <name evidence="2" type="ORF">H9926_01760</name>
</gene>
<evidence type="ECO:0000313" key="2">
    <source>
        <dbReference type="EMBL" id="HJC86729.1"/>
    </source>
</evidence>
<accession>A0A9D2TS60</accession>
<reference evidence="2" key="2">
    <citation type="submission" date="2021-04" db="EMBL/GenBank/DDBJ databases">
        <authorList>
            <person name="Gilroy R."/>
        </authorList>
    </citation>
    <scope>NUCLEOTIDE SEQUENCE</scope>
    <source>
        <strain evidence="2">ChiBcec1-1630</strain>
    </source>
</reference>
<dbReference type="SUPFAM" id="SSF55729">
    <property type="entry name" value="Acyl-CoA N-acyltransferases (Nat)"/>
    <property type="match status" value="1"/>
</dbReference>
<evidence type="ECO:0000259" key="1">
    <source>
        <dbReference type="PROSITE" id="PS51186"/>
    </source>
</evidence>
<dbReference type="Gene3D" id="3.40.630.30">
    <property type="match status" value="1"/>
</dbReference>
<feature type="domain" description="N-acetyltransferase" evidence="1">
    <location>
        <begin position="16"/>
        <end position="183"/>
    </location>
</feature>
<dbReference type="AlphaFoldDB" id="A0A9D2TS60"/>
<protein>
    <submittedName>
        <fullName evidence="2">GNAT family N-acetyltransferase</fullName>
    </submittedName>
</protein>
<dbReference type="PANTHER" id="PTHR43328:SF1">
    <property type="entry name" value="N-ACETYLTRANSFERASE DOMAIN-CONTAINING PROTEIN"/>
    <property type="match status" value="1"/>
</dbReference>
<dbReference type="GO" id="GO:0016747">
    <property type="term" value="F:acyltransferase activity, transferring groups other than amino-acyl groups"/>
    <property type="evidence" value="ECO:0007669"/>
    <property type="project" value="InterPro"/>
</dbReference>
<reference evidence="2" key="1">
    <citation type="journal article" date="2021" name="PeerJ">
        <title>Extensive microbial diversity within the chicken gut microbiome revealed by metagenomics and culture.</title>
        <authorList>
            <person name="Gilroy R."/>
            <person name="Ravi A."/>
            <person name="Getino M."/>
            <person name="Pursley I."/>
            <person name="Horton D.L."/>
            <person name="Alikhan N.F."/>
            <person name="Baker D."/>
            <person name="Gharbi K."/>
            <person name="Hall N."/>
            <person name="Watson M."/>
            <person name="Adriaenssens E.M."/>
            <person name="Foster-Nyarko E."/>
            <person name="Jarju S."/>
            <person name="Secka A."/>
            <person name="Antonio M."/>
            <person name="Oren A."/>
            <person name="Chaudhuri R.R."/>
            <person name="La Ragione R."/>
            <person name="Hildebrand F."/>
            <person name="Pallen M.J."/>
        </authorList>
    </citation>
    <scope>NUCLEOTIDE SEQUENCE</scope>
    <source>
        <strain evidence="2">ChiBcec1-1630</strain>
    </source>
</reference>
<proteinExistence type="predicted"/>
<name>A0A9D2TS60_9FIRM</name>
<dbReference type="CDD" id="cd04301">
    <property type="entry name" value="NAT_SF"/>
    <property type="match status" value="1"/>
</dbReference>
<sequence>MVIHDIAFELKDGRAALIRSPKEEDIPGMLDYLYLSAKETDFLMRYPEECAGYTTEGEKAFFDQVNASNQEAMLVCLVEGKIAGSCQISWSDRIKIRHRASVAIALLREFWNQGIGTRLFQEMIHIAEKDPYLTQLELEFIEGNTRARALYEKMGFRITGVKPNAIRLKDGTLLNEYAMIREI</sequence>
<dbReference type="EMBL" id="DWVS01000036">
    <property type="protein sequence ID" value="HJC86729.1"/>
    <property type="molecule type" value="Genomic_DNA"/>
</dbReference>
<dbReference type="PROSITE" id="PS51186">
    <property type="entry name" value="GNAT"/>
    <property type="match status" value="1"/>
</dbReference>
<organism evidence="2 3">
    <name type="scientific">Candidatus Eisenbergiella intestinigallinarum</name>
    <dbReference type="NCBI Taxonomy" id="2838549"/>
    <lineage>
        <taxon>Bacteria</taxon>
        <taxon>Bacillati</taxon>
        <taxon>Bacillota</taxon>
        <taxon>Clostridia</taxon>
        <taxon>Lachnospirales</taxon>
        <taxon>Lachnospiraceae</taxon>
        <taxon>Eisenbergiella</taxon>
    </lineage>
</organism>